<evidence type="ECO:0000313" key="2">
    <source>
        <dbReference type="EMBL" id="MDR6100190.1"/>
    </source>
</evidence>
<evidence type="ECO:0000256" key="1">
    <source>
        <dbReference type="SAM" id="SignalP"/>
    </source>
</evidence>
<organism evidence="2 3">
    <name type="scientific">Agrobacterium larrymoorei</name>
    <dbReference type="NCBI Taxonomy" id="160699"/>
    <lineage>
        <taxon>Bacteria</taxon>
        <taxon>Pseudomonadati</taxon>
        <taxon>Pseudomonadota</taxon>
        <taxon>Alphaproteobacteria</taxon>
        <taxon>Hyphomicrobiales</taxon>
        <taxon>Rhizobiaceae</taxon>
        <taxon>Rhizobium/Agrobacterium group</taxon>
        <taxon>Agrobacterium</taxon>
    </lineage>
</organism>
<dbReference type="Proteomes" id="UP001255601">
    <property type="component" value="Unassembled WGS sequence"/>
</dbReference>
<dbReference type="EMBL" id="JAVIZC010000001">
    <property type="protein sequence ID" value="MDR6100190.1"/>
    <property type="molecule type" value="Genomic_DNA"/>
</dbReference>
<evidence type="ECO:0000313" key="3">
    <source>
        <dbReference type="Proteomes" id="UP001255601"/>
    </source>
</evidence>
<dbReference type="AlphaFoldDB" id="A0AAJ2BIE0"/>
<reference evidence="2" key="1">
    <citation type="submission" date="2023-08" db="EMBL/GenBank/DDBJ databases">
        <title>Functional and genomic diversity of the sorghum phyllosphere microbiome.</title>
        <authorList>
            <person name="Shade A."/>
        </authorList>
    </citation>
    <scope>NUCLEOTIDE SEQUENCE</scope>
    <source>
        <strain evidence="2">SORGH_AS_0974</strain>
    </source>
</reference>
<gene>
    <name evidence="2" type="ORF">QE369_000368</name>
</gene>
<evidence type="ECO:0008006" key="4">
    <source>
        <dbReference type="Google" id="ProtNLM"/>
    </source>
</evidence>
<feature type="chain" id="PRO_5042581013" description="Glycosyl hydrolase" evidence="1">
    <location>
        <begin position="20"/>
        <end position="750"/>
    </location>
</feature>
<feature type="signal peptide" evidence="1">
    <location>
        <begin position="1"/>
        <end position="19"/>
    </location>
</feature>
<comment type="caution">
    <text evidence="2">The sequence shown here is derived from an EMBL/GenBank/DDBJ whole genome shotgun (WGS) entry which is preliminary data.</text>
</comment>
<accession>A0AAJ2BIE0</accession>
<name>A0AAJ2BIE0_9HYPH</name>
<dbReference type="RefSeq" id="WP_309769317.1">
    <property type="nucleotide sequence ID" value="NZ_JAVIZC010000001.1"/>
</dbReference>
<dbReference type="Pfam" id="PF11308">
    <property type="entry name" value="Glyco_hydro_129"/>
    <property type="match status" value="1"/>
</dbReference>
<keyword evidence="1" id="KW-0732">Signal</keyword>
<protein>
    <recommendedName>
        <fullName evidence="4">Glycosyl hydrolase</fullName>
    </recommendedName>
</protein>
<dbReference type="InterPro" id="IPR021459">
    <property type="entry name" value="GH101-related"/>
</dbReference>
<proteinExistence type="predicted"/>
<sequence length="750" mass="84141">MRQITLIMFSLLVSFPANAAIVLKNEQWAVALEPGTLAIDAKPAKGGSVNLSSGVSSHLVGNLKTGSDNAEWNWDNGSYTISARLDGADLSLSISANAEGSLEVLRQPSTAWGRGMIFPFAEGAYIPADDDVWRNFLLERMAEFNTTQDISLPLWGLDHENFSLSWLFTNPFNNNVRLTRDDGGIAIAFTHDFTSLDFKTPMTMLLHLGDADPLAGSKRYREWLISEGRFETLKSKIAATPEAEKLLGATHTYLWGSGLISADDVQDWNRFLAVLRGESKLSSDIRHRFESEALSVLKETKGKPYRYQQRVLVRAFNAALDALARESWQVANPDMNVLTQRYGILRKEVASTFTDALRPDPSQWGDGISVATIKKLRQAGLARLWIGLGQGWEGGLWHPEAIKAGVDAGYLVGPYDSYETALQKGDNPSWATAHLGDAAYRDCAIRQKDGSLKAGFQQSGHYTQPDCVRPLMQKRIQALLSAVPFNSWFLDAYATGMVFDSYPPAKKITQQQYAAGNEENMRWVGEKLGLPIGSEDGNATTARGVLFAHGMQTPVIGWGDRDMQHDKTSPYFLGRWYPEERPETFFKEVPVKQVYESIHFDPRTRLPLYQAVFHGSVVTTHHWLFDNLKLKNVRSENELTQLLYNVPPLYHLSADTLTERLPIIKRHDSFFRPLHQRLATQMMTDFKWLTPDRLVQQTTFEDGTKLVANFGQEPYRYGNMVVKGHSIIANVPGQTQPTSYNISDRKSPRD</sequence>